<protein>
    <submittedName>
        <fullName evidence="3">Alpha-galactosidase</fullName>
    </submittedName>
</protein>
<dbReference type="InterPro" id="IPR050985">
    <property type="entry name" value="Alpha-glycosidase_related"/>
</dbReference>
<dbReference type="GO" id="GO:0004557">
    <property type="term" value="F:alpha-galactosidase activity"/>
    <property type="evidence" value="ECO:0007669"/>
    <property type="project" value="InterPro"/>
</dbReference>
<feature type="non-terminal residue" evidence="3">
    <location>
        <position position="209"/>
    </location>
</feature>
<gene>
    <name evidence="3" type="ORF">FK530_24775</name>
</gene>
<dbReference type="SUPFAM" id="SSF51445">
    <property type="entry name" value="(Trans)glycosidases"/>
    <property type="match status" value="1"/>
</dbReference>
<comment type="caution">
    <text evidence="3">The sequence shown here is derived from an EMBL/GenBank/DDBJ whole genome shotgun (WGS) entry which is preliminary data.</text>
</comment>
<dbReference type="PROSITE" id="PS00512">
    <property type="entry name" value="ALPHA_GALACTOSIDASE"/>
    <property type="match status" value="1"/>
</dbReference>
<evidence type="ECO:0000256" key="1">
    <source>
        <dbReference type="ARBA" id="ARBA00022801"/>
    </source>
</evidence>
<sequence>ETAAEVGVERFVLDDGWFSSRRDDTSGLGDWVVSAEVWPDGLTPLADAVHERGMQFGLWFEPEMINPDSEAARAHPDWILSPATHRPLPARSQQVIDLTNPQAFSHVLTQMLSVLDSVEVDYIKWDFNRDLYEAVSPLTGRPAYHALTLATYALMDAVLAAHPGLEIESCAGGGGRIDLGILERAVRVWGSDCIDPLERQQIEAGTSLL</sequence>
<dbReference type="PRINTS" id="PR00743">
    <property type="entry name" value="GLHYDRLASE36"/>
</dbReference>
<dbReference type="RefSeq" id="WP_193560367.1">
    <property type="nucleotide sequence ID" value="NZ_VIGX01000146.1"/>
</dbReference>
<keyword evidence="1" id="KW-0378">Hydrolase</keyword>
<dbReference type="CDD" id="cd14791">
    <property type="entry name" value="GH36"/>
    <property type="match status" value="1"/>
</dbReference>
<dbReference type="InterPro" id="IPR013785">
    <property type="entry name" value="Aldolase_TIM"/>
</dbReference>
<feature type="non-terminal residue" evidence="3">
    <location>
        <position position="1"/>
    </location>
</feature>
<keyword evidence="2" id="KW-0326">Glycosidase</keyword>
<dbReference type="PANTHER" id="PTHR43053:SF3">
    <property type="entry name" value="ALPHA-GALACTOSIDASE C-RELATED"/>
    <property type="match status" value="1"/>
</dbReference>
<dbReference type="AlphaFoldDB" id="A0A5C5RIR9"/>
<dbReference type="Pfam" id="PF02065">
    <property type="entry name" value="Melibiase"/>
    <property type="match status" value="1"/>
</dbReference>
<organism evidence="3 4">
    <name type="scientific">Tsukamurella conjunctivitidis</name>
    <dbReference type="NCBI Taxonomy" id="2592068"/>
    <lineage>
        <taxon>Bacteria</taxon>
        <taxon>Bacillati</taxon>
        <taxon>Actinomycetota</taxon>
        <taxon>Actinomycetes</taxon>
        <taxon>Mycobacteriales</taxon>
        <taxon>Tsukamurellaceae</taxon>
        <taxon>Tsukamurella</taxon>
    </lineage>
</organism>
<name>A0A5C5RIR9_9ACTN</name>
<dbReference type="Proteomes" id="UP000319375">
    <property type="component" value="Unassembled WGS sequence"/>
</dbReference>
<proteinExistence type="predicted"/>
<accession>A0A5C5RIR9</accession>
<dbReference type="InterPro" id="IPR017853">
    <property type="entry name" value="GH"/>
</dbReference>
<dbReference type="GO" id="GO:0016052">
    <property type="term" value="P:carbohydrate catabolic process"/>
    <property type="evidence" value="ECO:0007669"/>
    <property type="project" value="InterPro"/>
</dbReference>
<evidence type="ECO:0000256" key="2">
    <source>
        <dbReference type="ARBA" id="ARBA00023295"/>
    </source>
</evidence>
<dbReference type="PANTHER" id="PTHR43053">
    <property type="entry name" value="GLYCOSIDASE FAMILY 31"/>
    <property type="match status" value="1"/>
</dbReference>
<dbReference type="Gene3D" id="3.20.20.70">
    <property type="entry name" value="Aldolase class I"/>
    <property type="match status" value="1"/>
</dbReference>
<dbReference type="EMBL" id="VIGX01000146">
    <property type="protein sequence ID" value="TWS22041.1"/>
    <property type="molecule type" value="Genomic_DNA"/>
</dbReference>
<reference evidence="3 4" key="1">
    <citation type="submission" date="2019-06" db="EMBL/GenBank/DDBJ databases">
        <title>Tsukamurella conjunctivitidis sp. nov., Tsukamurella assacharolytica sp. nov. and Tsukamurella sputae sp. nov. isolated from patients with conjunctivitis, bacteraemia (lymphoma) and respiratory infection (sputum) in Hong Kong.</title>
        <authorList>
            <person name="Teng J.L.L."/>
            <person name="Lee H.H."/>
            <person name="Fong J.Y.H."/>
            <person name="Fok K.M.N."/>
            <person name="Lau S.K.P."/>
            <person name="Woo P.C.Y."/>
        </authorList>
    </citation>
    <scope>NUCLEOTIDE SEQUENCE [LARGE SCALE GENOMIC DNA]</scope>
    <source>
        <strain evidence="3 4">HKU72</strain>
    </source>
</reference>
<dbReference type="InterPro" id="IPR000111">
    <property type="entry name" value="Glyco_hydro_27/36_CS"/>
</dbReference>
<keyword evidence="4" id="KW-1185">Reference proteome</keyword>
<dbReference type="InterPro" id="IPR002252">
    <property type="entry name" value="Glyco_hydro_36"/>
</dbReference>
<evidence type="ECO:0000313" key="4">
    <source>
        <dbReference type="Proteomes" id="UP000319375"/>
    </source>
</evidence>
<evidence type="ECO:0000313" key="3">
    <source>
        <dbReference type="EMBL" id="TWS22041.1"/>
    </source>
</evidence>